<dbReference type="InterPro" id="IPR029058">
    <property type="entry name" value="AB_hydrolase_fold"/>
</dbReference>
<gene>
    <name evidence="2" type="ORF">VM1G_02925</name>
</gene>
<reference evidence="2" key="1">
    <citation type="submission" date="2014-12" db="EMBL/GenBank/DDBJ databases">
        <title>Genome Sequence of Valsa Canker Pathogens Uncovers a Specific Adaption of Colonization on Woody Bark.</title>
        <authorList>
            <person name="Yin Z."/>
            <person name="Liu H."/>
            <person name="Gao X."/>
            <person name="Li Z."/>
            <person name="Song N."/>
            <person name="Ke X."/>
            <person name="Dai Q."/>
            <person name="Wu Y."/>
            <person name="Sun Y."/>
            <person name="Xu J.-R."/>
            <person name="Kang Z.K."/>
            <person name="Wang L."/>
            <person name="Huang L."/>
        </authorList>
    </citation>
    <scope>NUCLEOTIDE SEQUENCE [LARGE SCALE GENOMIC DNA]</scope>
    <source>
        <strain evidence="2">03-8</strain>
    </source>
</reference>
<dbReference type="SUPFAM" id="SSF53474">
    <property type="entry name" value="alpha/beta-Hydrolases"/>
    <property type="match status" value="1"/>
</dbReference>
<dbReference type="Gene3D" id="3.40.50.1820">
    <property type="entry name" value="alpha/beta hydrolase"/>
    <property type="match status" value="1"/>
</dbReference>
<proteinExistence type="predicted"/>
<sequence>MGQSSSHTTITVPSNTNLPETRVEDPGPQDVATGTAATAPRGLALIAHGRFANKDQQLVRGLAGYFRDERRLRVVTWDDWEAGGRAVWEDMEVWNGEVGARDYNRILHAAMAKFTADFPDVQNAELFICGYSAGAISAGCARPPPRPATATTTHFSPTRYVLISYPVEANFFITLLRAGSCFRAVEALVQGFGWENLPGEHGGREPDVAGVLTITGADDRGPFFGVWTGILGSKNARWNLWQVVVEGVGHVWVDGMVDRAVDEVRKWLA</sequence>
<accession>A0A194VU44</accession>
<name>A0A194VU44_CYTMA</name>
<dbReference type="EMBL" id="CM003100">
    <property type="protein sequence ID" value="KUI67443.1"/>
    <property type="molecule type" value="Genomic_DNA"/>
</dbReference>
<dbReference type="OrthoDB" id="10260961at2759"/>
<dbReference type="AlphaFoldDB" id="A0A194VU44"/>
<dbReference type="Proteomes" id="UP000078559">
    <property type="component" value="Chromosome 3"/>
</dbReference>
<protein>
    <recommendedName>
        <fullName evidence="4">Carboxylic ester hydrolase</fullName>
    </recommendedName>
</protein>
<organism evidence="2 3">
    <name type="scientific">Cytospora mali</name>
    <name type="common">Apple Valsa canker fungus</name>
    <name type="synonym">Valsa mali</name>
    <dbReference type="NCBI Taxonomy" id="578113"/>
    <lineage>
        <taxon>Eukaryota</taxon>
        <taxon>Fungi</taxon>
        <taxon>Dikarya</taxon>
        <taxon>Ascomycota</taxon>
        <taxon>Pezizomycotina</taxon>
        <taxon>Sordariomycetes</taxon>
        <taxon>Sordariomycetidae</taxon>
        <taxon>Diaporthales</taxon>
        <taxon>Cytosporaceae</taxon>
        <taxon>Cytospora</taxon>
    </lineage>
</organism>
<keyword evidence="3" id="KW-1185">Reference proteome</keyword>
<feature type="compositionally biased region" description="Polar residues" evidence="1">
    <location>
        <begin position="1"/>
        <end position="19"/>
    </location>
</feature>
<evidence type="ECO:0000313" key="3">
    <source>
        <dbReference type="Proteomes" id="UP000078559"/>
    </source>
</evidence>
<evidence type="ECO:0000313" key="2">
    <source>
        <dbReference type="EMBL" id="KUI67443.1"/>
    </source>
</evidence>
<evidence type="ECO:0008006" key="4">
    <source>
        <dbReference type="Google" id="ProtNLM"/>
    </source>
</evidence>
<evidence type="ECO:0000256" key="1">
    <source>
        <dbReference type="SAM" id="MobiDB-lite"/>
    </source>
</evidence>
<feature type="region of interest" description="Disordered" evidence="1">
    <location>
        <begin position="1"/>
        <end position="34"/>
    </location>
</feature>